<evidence type="ECO:0008006" key="4">
    <source>
        <dbReference type="Google" id="ProtNLM"/>
    </source>
</evidence>
<name>A0A1V2K683_PSECE</name>
<feature type="region of interest" description="Disordered" evidence="1">
    <location>
        <begin position="8"/>
        <end position="30"/>
    </location>
</feature>
<proteinExistence type="predicted"/>
<comment type="caution">
    <text evidence="2">The sequence shown here is derived from an EMBL/GenBank/DDBJ whole genome shotgun (WGS) entry which is preliminary data.</text>
</comment>
<sequence length="1149" mass="128131">MDEPYALLSTEDLSGATLPTPQASFSSAELRERDDLRVQGDKELIAQLLPVLKTTPGAPAPAAHTPVKVSELSLLGQWGDVFSKAFNQRDFVEWADRRGLDFNTMSVCNSVLQATPHGQTSPQRFTLADASGWWVVANPIIFIAQLLDPAELGLPYLGDRVSNPERSLPLDRVLAFHGYPMPANRLQVEVIAEELRALGAFPGIDDMGLSRSLIHDELLNQQRDYRQLADALQALPDLDSFTLYKTRMQLTSGSLLARTLVDAAQLLKSIVEDTVVEVDGDYFFDHRKQLICSLPAAVEDVTQVREWLPQVPDVLWRRLLSLAEKAGTDLYLDHSVSLAGLLQAYGIERAVSNTEIAALITRLRQWPITQAPTLYAAARSLDERYIQNQYIGLRNDRHVIRKALYAVLRHGRLTGPDGLDRVIAVDPERLPVILEPGRRKLQALVEQAEFVKIRQQEHIDPASHVLLSVVSGIGAHGLDGQWKMITGAVMADPKLASQMRPLIVLAARMGGQLRTNKAVSLSQALRLYKVLVPTTLDEVRLTAQLWSISAPQRLHESDYWRGLKPAHPAQPSGWILSEADRLRVLVLSQGFVPDPEQGLFSYLAAPVLGDKSPEDIRAEADLLMIRLIATPRAQQLAGQLQRSIQWHGSDTSPAASRSALLWAALILSLDPTAGAHPNRIHHLDWSAADFWGESVAYVRRQLESSLRLAPGAAALAAHLMLCGQAPHLLVRAIPDSMPFLSTQAWILFEQYATYLEQRVPGAARQLSHDEIMYQAYLPPRGGWATFLDGVHALPPIRMWAVVNGVITRQARYSSAESNLAISALNDLRARLSRALEAFASPILTQREVALQALQKVWPDNRQLTDLVLMWLPRDSVFAEDKRFENVHTGKKFSFVDLYMANRLEADSPHWHSSSPTIKYSDMAQQFHQLTPFSQVFAQRFAQDLQQLQSAYKEYLQNSLPQLSLLRREAIEFGRIHFFALRTGAEPVGPFGLILCVSYYGDRHVYECFPKYLLLRPRHDLDYAALMQAAAATGQDVSNLGFHWPAYADGVEPAKSDSEQRWPGLRISQLAPVLPDVDTLPQVDAQGQRIPRSFDSPRSKALAAIIVEQHFFQRAAALREQSTVPLTLDQLGNGEDPWAEYLHRMAMAAL</sequence>
<dbReference type="Proteomes" id="UP000189295">
    <property type="component" value="Unassembled WGS sequence"/>
</dbReference>
<organism evidence="2 3">
    <name type="scientific">Pseudomonas cedrina subsp. cedrina</name>
    <dbReference type="NCBI Taxonomy" id="76762"/>
    <lineage>
        <taxon>Bacteria</taxon>
        <taxon>Pseudomonadati</taxon>
        <taxon>Pseudomonadota</taxon>
        <taxon>Gammaproteobacteria</taxon>
        <taxon>Pseudomonadales</taxon>
        <taxon>Pseudomonadaceae</taxon>
        <taxon>Pseudomonas</taxon>
    </lineage>
</organism>
<dbReference type="OrthoDB" id="6761402at2"/>
<accession>A0A1V2K683</accession>
<protein>
    <recommendedName>
        <fullName evidence="4">Toxin</fullName>
    </recommendedName>
</protein>
<dbReference type="EMBL" id="MNPW01000007">
    <property type="protein sequence ID" value="ONH53232.1"/>
    <property type="molecule type" value="Genomic_DNA"/>
</dbReference>
<dbReference type="RefSeq" id="WP_076952471.1">
    <property type="nucleotide sequence ID" value="NZ_MNPW01000007.1"/>
</dbReference>
<feature type="compositionally biased region" description="Polar residues" evidence="1">
    <location>
        <begin position="17"/>
        <end position="27"/>
    </location>
</feature>
<evidence type="ECO:0000313" key="2">
    <source>
        <dbReference type="EMBL" id="ONH53232.1"/>
    </source>
</evidence>
<gene>
    <name evidence="2" type="ORF">BLL36_16250</name>
</gene>
<dbReference type="AlphaFoldDB" id="A0A1V2K683"/>
<reference evidence="2 3" key="1">
    <citation type="submission" date="2016-10" db="EMBL/GenBank/DDBJ databases">
        <title>Pseudomonas lactis sp. nov. and Pseudomonas paralactis sp. nov., isolated from bovine raw milk.</title>
        <authorList>
            <person name="Von Neubeck M."/>
            <person name="Huptas C."/>
            <person name="Glueck C."/>
            <person name="Krewinkel M."/>
            <person name="Stoeckel M."/>
            <person name="Stressler T."/>
            <person name="Fischer L."/>
            <person name="Hinrichs J."/>
            <person name="Scherer S."/>
            <person name="Wenning M."/>
        </authorList>
    </citation>
    <scope>NUCLEOTIDE SEQUENCE [LARGE SCALE GENOMIC DNA]</scope>
    <source>
        <strain evidence="2 3">DSM 17516</strain>
    </source>
</reference>
<evidence type="ECO:0000313" key="3">
    <source>
        <dbReference type="Proteomes" id="UP000189295"/>
    </source>
</evidence>
<evidence type="ECO:0000256" key="1">
    <source>
        <dbReference type="SAM" id="MobiDB-lite"/>
    </source>
</evidence>